<organism evidence="1 2">
    <name type="scientific">Methanolobus tindarius DSM 2278</name>
    <dbReference type="NCBI Taxonomy" id="1090322"/>
    <lineage>
        <taxon>Archaea</taxon>
        <taxon>Methanobacteriati</taxon>
        <taxon>Methanobacteriota</taxon>
        <taxon>Stenosarchaea group</taxon>
        <taxon>Methanomicrobia</taxon>
        <taxon>Methanosarcinales</taxon>
        <taxon>Methanosarcinaceae</taxon>
        <taxon>Methanolobus</taxon>
    </lineage>
</organism>
<accession>W9DUN4</accession>
<evidence type="ECO:0000313" key="1">
    <source>
        <dbReference type="EMBL" id="ETA67397.1"/>
    </source>
</evidence>
<dbReference type="AlphaFoldDB" id="W9DUN4"/>
<dbReference type="EMBL" id="AZAJ01000001">
    <property type="protein sequence ID" value="ETA67397.1"/>
    <property type="molecule type" value="Genomic_DNA"/>
</dbReference>
<reference evidence="1 2" key="1">
    <citation type="submission" date="2013-08" db="EMBL/GenBank/DDBJ databases">
        <authorList>
            <consortium name="DOE Joint Genome Institute"/>
            <person name="Eisen J."/>
            <person name="Huntemann M."/>
            <person name="Han J."/>
            <person name="Chen A."/>
            <person name="Kyrpides N."/>
            <person name="Mavromatis K."/>
            <person name="Markowitz V."/>
            <person name="Palaniappan K."/>
            <person name="Ivanova N."/>
            <person name="Schaumberg A."/>
            <person name="Pati A."/>
            <person name="Liolios K."/>
            <person name="Nordberg H.P."/>
            <person name="Cantor M.N."/>
            <person name="Hua S.X."/>
            <person name="Woyke T."/>
        </authorList>
    </citation>
    <scope>NUCLEOTIDE SEQUENCE [LARGE SCALE GENOMIC DNA]</scope>
    <source>
        <strain evidence="1 2">DSM 2278</strain>
    </source>
</reference>
<comment type="caution">
    <text evidence="1">The sequence shown here is derived from an EMBL/GenBank/DDBJ whole genome shotgun (WGS) entry which is preliminary data.</text>
</comment>
<dbReference type="Proteomes" id="UP000019483">
    <property type="component" value="Unassembled WGS sequence"/>
</dbReference>
<dbReference type="STRING" id="1090322.MettiDRAFT_0821"/>
<sequence length="61" mass="6975">MTGQKLIIVDNCDTCHYGKVYNNLLGVYCSQLQKQLMPTEKWTPQKDTHPDCKLESAKGFL</sequence>
<protein>
    <submittedName>
        <fullName evidence="1">Uncharacterized protein</fullName>
    </submittedName>
</protein>
<dbReference type="RefSeq" id="WP_023844533.1">
    <property type="nucleotide sequence ID" value="NZ_AZAJ01000001.1"/>
</dbReference>
<keyword evidence="2" id="KW-1185">Reference proteome</keyword>
<evidence type="ECO:0000313" key="2">
    <source>
        <dbReference type="Proteomes" id="UP000019483"/>
    </source>
</evidence>
<name>W9DUN4_METTI</name>
<proteinExistence type="predicted"/>
<gene>
    <name evidence="1" type="ORF">MettiDRAFT_0821</name>
</gene>